<sequence>MALSTVAWVTMLLSVLVLPGVASVVLVRSLRTEERKLELLRAQGSVDSYSPRALADLREWIRAHPNDPYAADARERYNECVRTLREVDEPYYDWSDEQIAELETIDR</sequence>
<keyword evidence="3" id="KW-1185">Reference proteome</keyword>
<dbReference type="InterPro" id="IPR058339">
    <property type="entry name" value="DUF8026"/>
</dbReference>
<proteinExistence type="predicted"/>
<keyword evidence="1" id="KW-0812">Transmembrane</keyword>
<evidence type="ECO:0000313" key="3">
    <source>
        <dbReference type="Proteomes" id="UP001254813"/>
    </source>
</evidence>
<organism evidence="2 3">
    <name type="scientific">Halogeometricum luteum</name>
    <dbReference type="NCBI Taxonomy" id="2950537"/>
    <lineage>
        <taxon>Archaea</taxon>
        <taxon>Methanobacteriati</taxon>
        <taxon>Methanobacteriota</taxon>
        <taxon>Stenosarchaea group</taxon>
        <taxon>Halobacteria</taxon>
        <taxon>Halobacteriales</taxon>
        <taxon>Haloferacaceae</taxon>
        <taxon>Halogeometricum</taxon>
    </lineage>
</organism>
<evidence type="ECO:0000256" key="1">
    <source>
        <dbReference type="SAM" id="Phobius"/>
    </source>
</evidence>
<evidence type="ECO:0000313" key="2">
    <source>
        <dbReference type="EMBL" id="MDS0295499.1"/>
    </source>
</evidence>
<comment type="caution">
    <text evidence="2">The sequence shown here is derived from an EMBL/GenBank/DDBJ whole genome shotgun (WGS) entry which is preliminary data.</text>
</comment>
<dbReference type="EMBL" id="JAMQOQ010000004">
    <property type="protein sequence ID" value="MDS0295499.1"/>
    <property type="molecule type" value="Genomic_DNA"/>
</dbReference>
<dbReference type="RefSeq" id="WP_310929422.1">
    <property type="nucleotide sequence ID" value="NZ_JAMQOQ010000004.1"/>
</dbReference>
<dbReference type="Proteomes" id="UP001254813">
    <property type="component" value="Unassembled WGS sequence"/>
</dbReference>
<feature type="transmembrane region" description="Helical" evidence="1">
    <location>
        <begin position="6"/>
        <end position="27"/>
    </location>
</feature>
<accession>A0ABU2G3Y4</accession>
<name>A0ABU2G3Y4_9EURY</name>
<protein>
    <submittedName>
        <fullName evidence="2">Uncharacterized protein</fullName>
    </submittedName>
</protein>
<dbReference type="Pfam" id="PF26069">
    <property type="entry name" value="DUF8026"/>
    <property type="match status" value="1"/>
</dbReference>
<keyword evidence="1" id="KW-1133">Transmembrane helix</keyword>
<keyword evidence="1" id="KW-0472">Membrane</keyword>
<gene>
    <name evidence="2" type="ORF">NDI79_15105</name>
</gene>
<reference evidence="2 3" key="1">
    <citation type="submission" date="2022-06" db="EMBL/GenBank/DDBJ databases">
        <title>Halogeometricum sp. a new haloarchaeum isolate from saline soil.</title>
        <authorList>
            <person name="Strakova D."/>
            <person name="Galisteo C."/>
            <person name="Sanchez-Porro C."/>
            <person name="Ventosa A."/>
        </authorList>
    </citation>
    <scope>NUCLEOTIDE SEQUENCE [LARGE SCALE GENOMIC DNA]</scope>
    <source>
        <strain evidence="3">S3BR25-2</strain>
    </source>
</reference>